<keyword evidence="2" id="KW-0560">Oxidoreductase</keyword>
<comment type="caution">
    <text evidence="2">The sequence shown here is derived from an EMBL/GenBank/DDBJ whole genome shotgun (WGS) entry which is preliminary data.</text>
</comment>
<gene>
    <name evidence="2" type="ORF">BKA15_002821</name>
</gene>
<dbReference type="PANTHER" id="PTHR36440:SF1">
    <property type="entry name" value="PUTATIVE (AFU_ORTHOLOGUE AFUA_8G07350)-RELATED"/>
    <property type="match status" value="1"/>
</dbReference>
<feature type="domain" description="Cupin type-2" evidence="1">
    <location>
        <begin position="27"/>
        <end position="94"/>
    </location>
</feature>
<organism evidence="2 3">
    <name type="scientific">Microlunatus parietis</name>
    <dbReference type="NCBI Taxonomy" id="682979"/>
    <lineage>
        <taxon>Bacteria</taxon>
        <taxon>Bacillati</taxon>
        <taxon>Actinomycetota</taxon>
        <taxon>Actinomycetes</taxon>
        <taxon>Propionibacteriales</taxon>
        <taxon>Propionibacteriaceae</taxon>
        <taxon>Microlunatus</taxon>
    </lineage>
</organism>
<protein>
    <submittedName>
        <fullName evidence="2">Quercetin dioxygenase-like cupin family protein</fullName>
    </submittedName>
</protein>
<sequence length="177" mass="18792">MGDTLRIGAHEAVTIRRSDPDCLELEARYEPHGSPPPAHFHPAHDERFEVVAGRLSVELGGINESYEAGAGFGIPRGTVHRMWNSGGAPAVVRWWSTPAMQAESWFRGLAALQRSAAAAGKARPDLLAFAAHAAGHRDTFRLVLGNSTLLGAVFVGCLGGIGRLLGRRPDPGVRGDG</sequence>
<dbReference type="AlphaFoldDB" id="A0A7Y9LBA0"/>
<dbReference type="Pfam" id="PF07883">
    <property type="entry name" value="Cupin_2"/>
    <property type="match status" value="1"/>
</dbReference>
<dbReference type="InterPro" id="IPR053146">
    <property type="entry name" value="QDO-like"/>
</dbReference>
<evidence type="ECO:0000259" key="1">
    <source>
        <dbReference type="Pfam" id="PF07883"/>
    </source>
</evidence>
<dbReference type="InterPro" id="IPR011051">
    <property type="entry name" value="RmlC_Cupin_sf"/>
</dbReference>
<dbReference type="Proteomes" id="UP000569914">
    <property type="component" value="Unassembled WGS sequence"/>
</dbReference>
<dbReference type="InterPro" id="IPR013096">
    <property type="entry name" value="Cupin_2"/>
</dbReference>
<name>A0A7Y9LBA0_9ACTN</name>
<reference evidence="2 3" key="1">
    <citation type="submission" date="2020-07" db="EMBL/GenBank/DDBJ databases">
        <title>Sequencing the genomes of 1000 actinobacteria strains.</title>
        <authorList>
            <person name="Klenk H.-P."/>
        </authorList>
    </citation>
    <scope>NUCLEOTIDE SEQUENCE [LARGE SCALE GENOMIC DNA]</scope>
    <source>
        <strain evidence="2 3">DSM 22083</strain>
    </source>
</reference>
<dbReference type="PANTHER" id="PTHR36440">
    <property type="entry name" value="PUTATIVE (AFU_ORTHOLOGUE AFUA_8G07350)-RELATED"/>
    <property type="match status" value="1"/>
</dbReference>
<dbReference type="GO" id="GO:0051213">
    <property type="term" value="F:dioxygenase activity"/>
    <property type="evidence" value="ECO:0007669"/>
    <property type="project" value="UniProtKB-KW"/>
</dbReference>
<dbReference type="Gene3D" id="2.60.120.10">
    <property type="entry name" value="Jelly Rolls"/>
    <property type="match status" value="1"/>
</dbReference>
<dbReference type="InterPro" id="IPR014710">
    <property type="entry name" value="RmlC-like_jellyroll"/>
</dbReference>
<accession>A0A7Y9LBA0</accession>
<dbReference type="RefSeq" id="WP_179751668.1">
    <property type="nucleotide sequence ID" value="NZ_JACCBU010000001.1"/>
</dbReference>
<proteinExistence type="predicted"/>
<evidence type="ECO:0000313" key="2">
    <source>
        <dbReference type="EMBL" id="NYE71492.1"/>
    </source>
</evidence>
<dbReference type="EMBL" id="JACCBU010000001">
    <property type="protein sequence ID" value="NYE71492.1"/>
    <property type="molecule type" value="Genomic_DNA"/>
</dbReference>
<keyword evidence="3" id="KW-1185">Reference proteome</keyword>
<dbReference type="SUPFAM" id="SSF51182">
    <property type="entry name" value="RmlC-like cupins"/>
    <property type="match status" value="1"/>
</dbReference>
<evidence type="ECO:0000313" key="3">
    <source>
        <dbReference type="Proteomes" id="UP000569914"/>
    </source>
</evidence>
<keyword evidence="2" id="KW-0223">Dioxygenase</keyword>